<reference evidence="3" key="1">
    <citation type="journal article" date="2012" name="MBio">
        <title>Comparative genome analysis of Trichophyton rubrum and related dermatophytes reveals candidate genes involved in infection.</title>
        <authorList>
            <person name="Martinez D.A."/>
            <person name="Oliver B.G."/>
            <person name="Graeser Y."/>
            <person name="Goldberg J.M."/>
            <person name="Li W."/>
            <person name="Martinez-Rossi N.M."/>
            <person name="Monod M."/>
            <person name="Shelest E."/>
            <person name="Barton R.C."/>
            <person name="Birch E."/>
            <person name="Brakhage A.A."/>
            <person name="Chen Z."/>
            <person name="Gurr S.J."/>
            <person name="Heiman D."/>
            <person name="Heitman J."/>
            <person name="Kosti I."/>
            <person name="Rossi A."/>
            <person name="Saif S."/>
            <person name="Samalova M."/>
            <person name="Saunders C.W."/>
            <person name="Shea T."/>
            <person name="Summerbell R.C."/>
            <person name="Xu J."/>
            <person name="Young S."/>
            <person name="Zeng Q."/>
            <person name="Birren B.W."/>
            <person name="Cuomo C.A."/>
            <person name="White T.C."/>
        </authorList>
    </citation>
    <scope>NUCLEOTIDE SEQUENCE [LARGE SCALE GENOMIC DNA]</scope>
    <source>
        <strain evidence="3">ATCC MYA-4605 / CBS 113480</strain>
    </source>
</reference>
<evidence type="ECO:0000256" key="1">
    <source>
        <dbReference type="SAM" id="MobiDB-lite"/>
    </source>
</evidence>
<dbReference type="GeneID" id="9226222"/>
<dbReference type="EMBL" id="DS995708">
    <property type="protein sequence ID" value="EEQ35221.1"/>
    <property type="molecule type" value="Genomic_DNA"/>
</dbReference>
<feature type="region of interest" description="Disordered" evidence="1">
    <location>
        <begin position="97"/>
        <end position="122"/>
    </location>
</feature>
<gene>
    <name evidence="2" type="ORF">MCYG_08040</name>
</gene>
<name>C5FZB8_ARTOC</name>
<dbReference type="RefSeq" id="XP_002842957.1">
    <property type="nucleotide sequence ID" value="XM_002842911.1"/>
</dbReference>
<accession>C5FZB8</accession>
<evidence type="ECO:0000313" key="2">
    <source>
        <dbReference type="EMBL" id="EEQ35221.1"/>
    </source>
</evidence>
<feature type="region of interest" description="Disordered" evidence="1">
    <location>
        <begin position="30"/>
        <end position="55"/>
    </location>
</feature>
<organism evidence="2 3">
    <name type="scientific">Arthroderma otae (strain ATCC MYA-4605 / CBS 113480)</name>
    <name type="common">Microsporum canis</name>
    <dbReference type="NCBI Taxonomy" id="554155"/>
    <lineage>
        <taxon>Eukaryota</taxon>
        <taxon>Fungi</taxon>
        <taxon>Dikarya</taxon>
        <taxon>Ascomycota</taxon>
        <taxon>Pezizomycotina</taxon>
        <taxon>Eurotiomycetes</taxon>
        <taxon>Eurotiomycetidae</taxon>
        <taxon>Onygenales</taxon>
        <taxon>Arthrodermataceae</taxon>
        <taxon>Microsporum</taxon>
    </lineage>
</organism>
<dbReference type="Proteomes" id="UP000002035">
    <property type="component" value="Unassembled WGS sequence"/>
</dbReference>
<dbReference type="VEuPathDB" id="FungiDB:MCYG_08040"/>
<keyword evidence="3" id="KW-1185">Reference proteome</keyword>
<feature type="compositionally biased region" description="Polar residues" evidence="1">
    <location>
        <begin position="98"/>
        <end position="114"/>
    </location>
</feature>
<sequence>MGGRCTPQLSTMGRTGCKCAMKKKAMYEVPNDVYSPSSRGRHSAGGENGEEGGDGLAKCSGCRASLVERIPYCSFQPDNCNSPSIINGSSVEVKEWRTTATSHKTPGQLTSTRPSLRDRRAG</sequence>
<dbReference type="AlphaFoldDB" id="C5FZB8"/>
<proteinExistence type="predicted"/>
<evidence type="ECO:0000313" key="3">
    <source>
        <dbReference type="Proteomes" id="UP000002035"/>
    </source>
</evidence>
<protein>
    <submittedName>
        <fullName evidence="2">Uncharacterized protein</fullName>
    </submittedName>
</protein>
<dbReference type="HOGENOM" id="CLU_2026174_0_0_1"/>